<dbReference type="InterPro" id="IPR019151">
    <property type="entry name" value="Proteasome_assmbl_chaperone_2"/>
</dbReference>
<dbReference type="Pfam" id="PF09754">
    <property type="entry name" value="PAC2"/>
    <property type="match status" value="1"/>
</dbReference>
<evidence type="ECO:0000256" key="5">
    <source>
        <dbReference type="SAM" id="MobiDB-lite"/>
    </source>
</evidence>
<evidence type="ECO:0000256" key="3">
    <source>
        <dbReference type="ARBA" id="ARBA00025745"/>
    </source>
</evidence>
<evidence type="ECO:0000256" key="2">
    <source>
        <dbReference type="ARBA" id="ARBA00023186"/>
    </source>
</evidence>
<keyword evidence="7" id="KW-1185">Reference proteome</keyword>
<sequence>MTADLGARRASICPEPPFNALFNIRMPFIYPTSQLSLERKTPVVSTANVGQLAVDLIIASLSLQRVAILESGYCVPVVGAREDGQKGITTALELYGHPGVDFVVIQQRSPVLKVGAYSLVCLDARSALRLQSRKEEFIKALLNFIKDSKFGAVLFLSGVDLSNRTDSQMTTPTYQIRPENSPTLAGTALQRLSSLPIPKYTSPVSQEAQPAESSSSTPFIPGGGITRRILSSLPSEWSVPTASILQFVLEGDNRADAGLLASVVVKILGKEVPQWRQPGSWRDGLFGTPHDQTLFG</sequence>
<protein>
    <recommendedName>
        <fullName evidence="1 4">Proteasome assembly chaperone 2</fullName>
    </recommendedName>
</protein>
<keyword evidence="2 4" id="KW-0143">Chaperone</keyword>
<evidence type="ECO:0000313" key="6">
    <source>
        <dbReference type="EMBL" id="CAA7261658.1"/>
    </source>
</evidence>
<proteinExistence type="inferred from homology"/>
<comment type="subunit">
    <text evidence="4">Component of the 20S proteasome chaperone.</text>
</comment>
<dbReference type="Gene3D" id="3.40.50.10900">
    <property type="entry name" value="PAC-like subunit"/>
    <property type="match status" value="2"/>
</dbReference>
<comment type="similarity">
    <text evidence="3 4">Belongs to the PSMG2 family.</text>
</comment>
<feature type="region of interest" description="Disordered" evidence="5">
    <location>
        <begin position="201"/>
        <end position="220"/>
    </location>
</feature>
<name>A0A8S0WY09_CYCAE</name>
<dbReference type="GO" id="GO:0043248">
    <property type="term" value="P:proteasome assembly"/>
    <property type="evidence" value="ECO:0007669"/>
    <property type="project" value="TreeGrafter"/>
</dbReference>
<gene>
    <name evidence="6" type="ORF">AAE3_LOCUS3984</name>
</gene>
<dbReference type="EMBL" id="CACVBS010000034">
    <property type="protein sequence ID" value="CAA7261658.1"/>
    <property type="molecule type" value="Genomic_DNA"/>
</dbReference>
<reference evidence="6 7" key="1">
    <citation type="submission" date="2020-01" db="EMBL/GenBank/DDBJ databases">
        <authorList>
            <person name="Gupta K D."/>
        </authorList>
    </citation>
    <scope>NUCLEOTIDE SEQUENCE [LARGE SCALE GENOMIC DNA]</scope>
</reference>
<evidence type="ECO:0000313" key="7">
    <source>
        <dbReference type="Proteomes" id="UP000467700"/>
    </source>
</evidence>
<dbReference type="Proteomes" id="UP000467700">
    <property type="component" value="Unassembled WGS sequence"/>
</dbReference>
<evidence type="ECO:0000256" key="4">
    <source>
        <dbReference type="PIRNR" id="PIRNR010044"/>
    </source>
</evidence>
<dbReference type="GO" id="GO:0005634">
    <property type="term" value="C:nucleus"/>
    <property type="evidence" value="ECO:0007669"/>
    <property type="project" value="TreeGrafter"/>
</dbReference>
<dbReference type="PANTHER" id="PTHR12970">
    <property type="entry name" value="PROTEASOME ASSEMBLY CHAPERONE 2"/>
    <property type="match status" value="1"/>
</dbReference>
<dbReference type="InterPro" id="IPR016562">
    <property type="entry name" value="Proteasome_assmbl_chp_2_euk"/>
</dbReference>
<comment type="function">
    <text evidence="4">Involved in 20S proteasome assembly.</text>
</comment>
<evidence type="ECO:0000256" key="1">
    <source>
        <dbReference type="ARBA" id="ARBA00019186"/>
    </source>
</evidence>
<dbReference type="GO" id="GO:0005829">
    <property type="term" value="C:cytosol"/>
    <property type="evidence" value="ECO:0007669"/>
    <property type="project" value="TreeGrafter"/>
</dbReference>
<dbReference type="AlphaFoldDB" id="A0A8S0WY09"/>
<accession>A0A8S0WY09</accession>
<dbReference type="PIRSF" id="PIRSF010044">
    <property type="entry name" value="UCP010044"/>
    <property type="match status" value="1"/>
</dbReference>
<organism evidence="6 7">
    <name type="scientific">Cyclocybe aegerita</name>
    <name type="common">Black poplar mushroom</name>
    <name type="synonym">Agrocybe aegerita</name>
    <dbReference type="NCBI Taxonomy" id="1973307"/>
    <lineage>
        <taxon>Eukaryota</taxon>
        <taxon>Fungi</taxon>
        <taxon>Dikarya</taxon>
        <taxon>Basidiomycota</taxon>
        <taxon>Agaricomycotina</taxon>
        <taxon>Agaricomycetes</taxon>
        <taxon>Agaricomycetidae</taxon>
        <taxon>Agaricales</taxon>
        <taxon>Agaricineae</taxon>
        <taxon>Bolbitiaceae</taxon>
        <taxon>Cyclocybe</taxon>
    </lineage>
</organism>
<dbReference type="InterPro" id="IPR038389">
    <property type="entry name" value="PSMG2_sf"/>
</dbReference>
<dbReference type="OrthoDB" id="10260712at2759"/>
<feature type="compositionally biased region" description="Low complexity" evidence="5">
    <location>
        <begin position="205"/>
        <end position="218"/>
    </location>
</feature>
<comment type="caution">
    <text evidence="6">The sequence shown here is derived from an EMBL/GenBank/DDBJ whole genome shotgun (WGS) entry which is preliminary data.</text>
</comment>
<dbReference type="PANTHER" id="PTHR12970:SF1">
    <property type="entry name" value="PROTEASOME ASSEMBLY CHAPERONE 2"/>
    <property type="match status" value="1"/>
</dbReference>